<feature type="transmembrane region" description="Helical" evidence="1">
    <location>
        <begin position="77"/>
        <end position="102"/>
    </location>
</feature>
<dbReference type="Proteomes" id="UP000239576">
    <property type="component" value="Unassembled WGS sequence"/>
</dbReference>
<sequence length="272" mass="30562">MQKLSIVLLSLVAHFNLVFWLMILSGYSFSGTLWNLRATPIVGSVAVVLLSAFIVRVKQLALYRFFGAIRSPWHARLLLLLLPILFLATGCLPLVLWIILLIGYSVLSQVLPANDWHHSLSMIGSLVSIISGYTALVLFFHWVVSALNQAALPKSVERAVYVLQAVSSMTLLAFVLSLFHSSPGDALCSKRYLSPSGQRSIVVEDYENDDGDFAGMYISRAYFNGSMFRKDLGDLEHSGWLCRQEPLTLEWSTDERHVDWKTPTKGQGRWHF</sequence>
<evidence type="ECO:0000313" key="2">
    <source>
        <dbReference type="EMBL" id="PSB34300.1"/>
    </source>
</evidence>
<reference evidence="2 3" key="2">
    <citation type="submission" date="2018-03" db="EMBL/GenBank/DDBJ databases">
        <title>The ancient ancestry and fast evolution of plastids.</title>
        <authorList>
            <person name="Moore K.R."/>
            <person name="Magnabosco C."/>
            <person name="Momper L."/>
            <person name="Gold D.A."/>
            <person name="Bosak T."/>
            <person name="Fournier G.P."/>
        </authorList>
    </citation>
    <scope>NUCLEOTIDE SEQUENCE [LARGE SCALE GENOMIC DNA]</scope>
    <source>
        <strain evidence="2 3">ULC18</strain>
    </source>
</reference>
<protein>
    <submittedName>
        <fullName evidence="2">Uncharacterized protein</fullName>
    </submittedName>
</protein>
<keyword evidence="1" id="KW-1133">Transmembrane helix</keyword>
<keyword evidence="3" id="KW-1185">Reference proteome</keyword>
<evidence type="ECO:0000256" key="1">
    <source>
        <dbReference type="SAM" id="Phobius"/>
    </source>
</evidence>
<feature type="transmembrane region" description="Helical" evidence="1">
    <location>
        <begin position="159"/>
        <end position="179"/>
    </location>
</feature>
<feature type="transmembrane region" description="Helical" evidence="1">
    <location>
        <begin position="7"/>
        <end position="29"/>
    </location>
</feature>
<feature type="transmembrane region" description="Helical" evidence="1">
    <location>
        <begin position="122"/>
        <end position="147"/>
    </location>
</feature>
<gene>
    <name evidence="2" type="ORF">C7B82_02175</name>
</gene>
<name>A0A2T1ENH7_9CYAN</name>
<feature type="transmembrane region" description="Helical" evidence="1">
    <location>
        <begin position="41"/>
        <end position="57"/>
    </location>
</feature>
<reference evidence="3" key="1">
    <citation type="submission" date="2018-02" db="EMBL/GenBank/DDBJ databases">
        <authorList>
            <person name="Moore K."/>
            <person name="Momper L."/>
        </authorList>
    </citation>
    <scope>NUCLEOTIDE SEQUENCE [LARGE SCALE GENOMIC DNA]</scope>
    <source>
        <strain evidence="3">ULC18</strain>
    </source>
</reference>
<comment type="caution">
    <text evidence="2">The sequence shown here is derived from an EMBL/GenBank/DDBJ whole genome shotgun (WGS) entry which is preliminary data.</text>
</comment>
<accession>A0A2T1ENH7</accession>
<dbReference type="EMBL" id="PVWK01000014">
    <property type="protein sequence ID" value="PSB34300.1"/>
    <property type="molecule type" value="Genomic_DNA"/>
</dbReference>
<evidence type="ECO:0000313" key="3">
    <source>
        <dbReference type="Proteomes" id="UP000239576"/>
    </source>
</evidence>
<proteinExistence type="predicted"/>
<dbReference type="AlphaFoldDB" id="A0A2T1ENH7"/>
<keyword evidence="1" id="KW-0812">Transmembrane</keyword>
<dbReference type="RefSeq" id="WP_106254675.1">
    <property type="nucleotide sequence ID" value="NZ_CAWNSW010000073.1"/>
</dbReference>
<keyword evidence="1" id="KW-0472">Membrane</keyword>
<organism evidence="2 3">
    <name type="scientific">Stenomitos frigidus ULC18</name>
    <dbReference type="NCBI Taxonomy" id="2107698"/>
    <lineage>
        <taxon>Bacteria</taxon>
        <taxon>Bacillati</taxon>
        <taxon>Cyanobacteriota</taxon>
        <taxon>Cyanophyceae</taxon>
        <taxon>Leptolyngbyales</taxon>
        <taxon>Leptolyngbyaceae</taxon>
        <taxon>Stenomitos</taxon>
    </lineage>
</organism>